<keyword evidence="2" id="KW-0645">Protease</keyword>
<gene>
    <name evidence="6" type="ORF">JFL75_04625</name>
</gene>
<organism evidence="6 7">
    <name type="scientific">Breznakiella homolactica</name>
    <dbReference type="NCBI Taxonomy" id="2798577"/>
    <lineage>
        <taxon>Bacteria</taxon>
        <taxon>Pseudomonadati</taxon>
        <taxon>Spirochaetota</taxon>
        <taxon>Spirochaetia</taxon>
        <taxon>Spirochaetales</taxon>
        <taxon>Breznakiellaceae</taxon>
        <taxon>Breznakiella</taxon>
    </lineage>
</organism>
<dbReference type="KEGG" id="bhc:JFL75_04625"/>
<keyword evidence="3" id="KW-0378">Hydrolase</keyword>
<name>A0A7T7XPQ2_9SPIR</name>
<keyword evidence="4" id="KW-0788">Thiol protease</keyword>
<accession>A0A7T7XPQ2</accession>
<dbReference type="EMBL" id="CP067089">
    <property type="protein sequence ID" value="QQO10211.1"/>
    <property type="molecule type" value="Genomic_DNA"/>
</dbReference>
<dbReference type="Pfam" id="PF00877">
    <property type="entry name" value="NLPC_P60"/>
    <property type="match status" value="1"/>
</dbReference>
<dbReference type="Proteomes" id="UP000595917">
    <property type="component" value="Chromosome"/>
</dbReference>
<dbReference type="AlphaFoldDB" id="A0A7T7XPQ2"/>
<dbReference type="GO" id="GO:0006508">
    <property type="term" value="P:proteolysis"/>
    <property type="evidence" value="ECO:0007669"/>
    <property type="project" value="UniProtKB-KW"/>
</dbReference>
<evidence type="ECO:0000256" key="4">
    <source>
        <dbReference type="ARBA" id="ARBA00022807"/>
    </source>
</evidence>
<dbReference type="SUPFAM" id="SSF54001">
    <property type="entry name" value="Cysteine proteinases"/>
    <property type="match status" value="1"/>
</dbReference>
<dbReference type="InterPro" id="IPR038765">
    <property type="entry name" value="Papain-like_cys_pep_sf"/>
</dbReference>
<proteinExistence type="inferred from homology"/>
<protein>
    <submittedName>
        <fullName evidence="6">C40 family peptidase</fullName>
    </submittedName>
</protein>
<evidence type="ECO:0000256" key="3">
    <source>
        <dbReference type="ARBA" id="ARBA00022801"/>
    </source>
</evidence>
<feature type="domain" description="NlpC/P60" evidence="5">
    <location>
        <begin position="29"/>
        <end position="133"/>
    </location>
</feature>
<evidence type="ECO:0000313" key="7">
    <source>
        <dbReference type="Proteomes" id="UP000595917"/>
    </source>
</evidence>
<evidence type="ECO:0000256" key="1">
    <source>
        <dbReference type="ARBA" id="ARBA00007074"/>
    </source>
</evidence>
<dbReference type="Gene3D" id="3.90.1720.10">
    <property type="entry name" value="endopeptidase domain like (from Nostoc punctiforme)"/>
    <property type="match status" value="1"/>
</dbReference>
<evidence type="ECO:0000259" key="5">
    <source>
        <dbReference type="Pfam" id="PF00877"/>
    </source>
</evidence>
<dbReference type="RefSeq" id="WP_215627515.1">
    <property type="nucleotide sequence ID" value="NZ_CP067089.2"/>
</dbReference>
<dbReference type="GO" id="GO:0008234">
    <property type="term" value="F:cysteine-type peptidase activity"/>
    <property type="evidence" value="ECO:0007669"/>
    <property type="project" value="UniProtKB-KW"/>
</dbReference>
<dbReference type="InterPro" id="IPR000064">
    <property type="entry name" value="NLP_P60_dom"/>
</dbReference>
<keyword evidence="7" id="KW-1185">Reference proteome</keyword>
<reference evidence="6" key="1">
    <citation type="submission" date="2021-01" db="EMBL/GenBank/DDBJ databases">
        <title>Description of Breznakiella homolactica.</title>
        <authorList>
            <person name="Song Y."/>
            <person name="Brune A."/>
        </authorList>
    </citation>
    <scope>NUCLEOTIDE SEQUENCE</scope>
    <source>
        <strain evidence="6">RmG30</strain>
    </source>
</reference>
<evidence type="ECO:0000313" key="6">
    <source>
        <dbReference type="EMBL" id="QQO10211.1"/>
    </source>
</evidence>
<sequence>MDENELYEVPDFIAEDALSYAYMYVNSDTEYEYGGQDFLRAIKIDCSGLVVNCYVYAVEGTEFIVPFSDAAVTHFYTNWTVSTADPRPGDILFMGDDYSQPSHMGLFVKEDNGNIYFIDSTFKPENNIDGVTERFYPKNDRRFLSFGKLLLHKRR</sequence>
<evidence type="ECO:0000256" key="2">
    <source>
        <dbReference type="ARBA" id="ARBA00022670"/>
    </source>
</evidence>
<comment type="similarity">
    <text evidence="1">Belongs to the peptidase C40 family.</text>
</comment>